<reference evidence="9 10" key="1">
    <citation type="submission" date="2019-03" db="EMBL/GenBank/DDBJ databases">
        <title>Genomic Encyclopedia of Type Strains, Phase III (KMG-III): the genomes of soil and plant-associated and newly described type strains.</title>
        <authorList>
            <person name="Whitman W."/>
        </authorList>
    </citation>
    <scope>NUCLEOTIDE SEQUENCE [LARGE SCALE GENOMIC DNA]</scope>
    <source>
        <strain evidence="9 10">CECT 8976</strain>
    </source>
</reference>
<keyword evidence="2 7" id="KW-0813">Transport</keyword>
<dbReference type="OrthoDB" id="9788328at2"/>
<feature type="transmembrane region" description="Helical" evidence="7">
    <location>
        <begin position="154"/>
        <end position="171"/>
    </location>
</feature>
<keyword evidence="5 7" id="KW-0408">Iron</keyword>
<dbReference type="HAMAP" id="MF_01207">
    <property type="entry name" value="MsrQ"/>
    <property type="match status" value="1"/>
</dbReference>
<dbReference type="Proteomes" id="UP000295611">
    <property type="component" value="Unassembled WGS sequence"/>
</dbReference>
<feature type="transmembrane region" description="Helical" evidence="7">
    <location>
        <begin position="52"/>
        <end position="70"/>
    </location>
</feature>
<evidence type="ECO:0000256" key="7">
    <source>
        <dbReference type="HAMAP-Rule" id="MF_01207"/>
    </source>
</evidence>
<dbReference type="GO" id="GO:0016679">
    <property type="term" value="F:oxidoreductase activity, acting on diphenols and related substances as donors"/>
    <property type="evidence" value="ECO:0007669"/>
    <property type="project" value="TreeGrafter"/>
</dbReference>
<comment type="subcellular location">
    <subcellularLocation>
        <location evidence="7">Cell membrane</location>
        <topology evidence="7">Multi-pass membrane protein</topology>
    </subcellularLocation>
    <subcellularLocation>
        <location evidence="1">Membrane</location>
        <topology evidence="1">Multi-pass membrane protein</topology>
    </subcellularLocation>
</comment>
<sequence>MERRLPPPQPALSRIKALLFVLALIPFVRTILIVLSGDAIDPVAFMTHATGDWILIFLMLTLAVTPLRRLGFPSAIVRLRRMLGLFAFFYATLHFSIYLVLDKFFDPVAIAHDVVKRPFITVGFTALVMMTPLAITSTDGWMRRLKRNWGRLHRAIYAVAIFGVLHYWWLVKRDLRQPILFAAILAVLLGLRLFWSFRQRYQVRQT</sequence>
<dbReference type="GO" id="GO:0009055">
    <property type="term" value="F:electron transfer activity"/>
    <property type="evidence" value="ECO:0007669"/>
    <property type="project" value="UniProtKB-UniRule"/>
</dbReference>
<evidence type="ECO:0000259" key="8">
    <source>
        <dbReference type="Pfam" id="PF01794"/>
    </source>
</evidence>
<keyword evidence="7" id="KW-0479">Metal-binding</keyword>
<keyword evidence="7" id="KW-0285">Flavoprotein</keyword>
<keyword evidence="7" id="KW-0349">Heme</keyword>
<keyword evidence="7" id="KW-1003">Cell membrane</keyword>
<dbReference type="Pfam" id="PF01794">
    <property type="entry name" value="Ferric_reduct"/>
    <property type="match status" value="1"/>
</dbReference>
<dbReference type="GO" id="GO:0046872">
    <property type="term" value="F:metal ion binding"/>
    <property type="evidence" value="ECO:0007669"/>
    <property type="project" value="UniProtKB-KW"/>
</dbReference>
<evidence type="ECO:0000256" key="3">
    <source>
        <dbReference type="ARBA" id="ARBA00022692"/>
    </source>
</evidence>
<feature type="transmembrane region" description="Helical" evidence="7">
    <location>
        <begin position="82"/>
        <end position="101"/>
    </location>
</feature>
<dbReference type="EMBL" id="SNZP01000004">
    <property type="protein sequence ID" value="TDR80747.1"/>
    <property type="molecule type" value="Genomic_DNA"/>
</dbReference>
<comment type="caution">
    <text evidence="9">The sequence shown here is derived from an EMBL/GenBank/DDBJ whole genome shotgun (WGS) entry which is preliminary data.</text>
</comment>
<keyword evidence="7" id="KW-0249">Electron transport</keyword>
<name>A0A4R7BAR2_9NEIS</name>
<comment type="caution">
    <text evidence="7">Lacks conserved residue(s) required for the propagation of feature annotation.</text>
</comment>
<dbReference type="RefSeq" id="WP_133679393.1">
    <property type="nucleotide sequence ID" value="NZ_SNZP01000004.1"/>
</dbReference>
<feature type="domain" description="Ferric oxidoreductase" evidence="8">
    <location>
        <begin position="51"/>
        <end position="164"/>
    </location>
</feature>
<evidence type="ECO:0000256" key="6">
    <source>
        <dbReference type="ARBA" id="ARBA00023136"/>
    </source>
</evidence>
<feature type="transmembrane region" description="Helical" evidence="7">
    <location>
        <begin position="177"/>
        <end position="195"/>
    </location>
</feature>
<comment type="cofactor">
    <cofactor evidence="7">
        <name>heme b</name>
        <dbReference type="ChEBI" id="CHEBI:60344"/>
    </cofactor>
    <text evidence="7">Binds 1 heme b (iron(II)-protoporphyrin IX) group per subunit.</text>
</comment>
<gene>
    <name evidence="7" type="primary">msrQ</name>
    <name evidence="9" type="ORF">DFP86_104247</name>
</gene>
<dbReference type="PANTHER" id="PTHR36964">
    <property type="entry name" value="PROTEIN-METHIONINE-SULFOXIDE REDUCTASE HEME-BINDING SUBUNIT MSRQ"/>
    <property type="match status" value="1"/>
</dbReference>
<dbReference type="PANTHER" id="PTHR36964:SF1">
    <property type="entry name" value="PROTEIN-METHIONINE-SULFOXIDE REDUCTASE HEME-BINDING SUBUNIT MSRQ"/>
    <property type="match status" value="1"/>
</dbReference>
<accession>A0A4R7BAR2</accession>
<keyword evidence="3 7" id="KW-0812">Transmembrane</keyword>
<evidence type="ECO:0000313" key="10">
    <source>
        <dbReference type="Proteomes" id="UP000295611"/>
    </source>
</evidence>
<dbReference type="GO" id="GO:0005886">
    <property type="term" value="C:plasma membrane"/>
    <property type="evidence" value="ECO:0007669"/>
    <property type="project" value="UniProtKB-SubCell"/>
</dbReference>
<comment type="subunit">
    <text evidence="7">Heterodimer of a catalytic subunit (MsrP) and a heme-binding subunit (MsrQ).</text>
</comment>
<dbReference type="GO" id="GO:0030091">
    <property type="term" value="P:protein repair"/>
    <property type="evidence" value="ECO:0007669"/>
    <property type="project" value="UniProtKB-UniRule"/>
</dbReference>
<keyword evidence="10" id="KW-1185">Reference proteome</keyword>
<evidence type="ECO:0000256" key="2">
    <source>
        <dbReference type="ARBA" id="ARBA00022448"/>
    </source>
</evidence>
<dbReference type="InterPro" id="IPR013130">
    <property type="entry name" value="Fe3_Rdtase_TM_dom"/>
</dbReference>
<keyword evidence="7" id="KW-0288">FMN</keyword>
<feature type="transmembrane region" description="Helical" evidence="7">
    <location>
        <begin position="121"/>
        <end position="142"/>
    </location>
</feature>
<proteinExistence type="inferred from homology"/>
<dbReference type="GO" id="GO:0020037">
    <property type="term" value="F:heme binding"/>
    <property type="evidence" value="ECO:0007669"/>
    <property type="project" value="UniProtKB-UniRule"/>
</dbReference>
<dbReference type="InterPro" id="IPR022837">
    <property type="entry name" value="MsrQ-like"/>
</dbReference>
<protein>
    <recommendedName>
        <fullName evidence="7">Protein-methionine-sulfoxide reductase heme-binding subunit MsrQ</fullName>
    </recommendedName>
    <alternativeName>
        <fullName evidence="7">Flavocytochrome MsrQ</fullName>
    </alternativeName>
</protein>
<evidence type="ECO:0000313" key="9">
    <source>
        <dbReference type="EMBL" id="TDR80747.1"/>
    </source>
</evidence>
<comment type="similarity">
    <text evidence="7">Belongs to the MsrQ family.</text>
</comment>
<keyword evidence="6 7" id="KW-0472">Membrane</keyword>
<keyword evidence="4 7" id="KW-1133">Transmembrane helix</keyword>
<dbReference type="GO" id="GO:0010181">
    <property type="term" value="F:FMN binding"/>
    <property type="evidence" value="ECO:0007669"/>
    <property type="project" value="UniProtKB-UniRule"/>
</dbReference>
<comment type="function">
    <text evidence="7">Part of the MsrPQ system that repairs oxidized periplasmic proteins containing methionine sulfoxide residues (Met-O), using respiratory chain electrons. Thus protects these proteins from oxidative-stress damage caused by reactive species of oxygen and chlorine generated by the host defense mechanisms. MsrPQ is essential for the maintenance of envelope integrity under bleach stress, rescuing a wide series of structurally unrelated periplasmic proteins from methionine oxidation. MsrQ provides electrons for reduction to the reductase catalytic subunit MsrP, using the quinone pool of the respiratory chain.</text>
</comment>
<evidence type="ECO:0000256" key="1">
    <source>
        <dbReference type="ARBA" id="ARBA00004141"/>
    </source>
</evidence>
<comment type="cofactor">
    <cofactor evidence="7">
        <name>FMN</name>
        <dbReference type="ChEBI" id="CHEBI:58210"/>
    </cofactor>
    <text evidence="7">Binds 1 FMN per subunit.</text>
</comment>
<dbReference type="AlphaFoldDB" id="A0A4R7BAR2"/>
<evidence type="ECO:0000256" key="4">
    <source>
        <dbReference type="ARBA" id="ARBA00022989"/>
    </source>
</evidence>
<evidence type="ECO:0000256" key="5">
    <source>
        <dbReference type="ARBA" id="ARBA00023004"/>
    </source>
</evidence>
<organism evidence="9 10">
    <name type="scientific">Paludibacterium purpuratum</name>
    <dbReference type="NCBI Taxonomy" id="1144873"/>
    <lineage>
        <taxon>Bacteria</taxon>
        <taxon>Pseudomonadati</taxon>
        <taxon>Pseudomonadota</taxon>
        <taxon>Betaproteobacteria</taxon>
        <taxon>Neisseriales</taxon>
        <taxon>Chromobacteriaceae</taxon>
        <taxon>Paludibacterium</taxon>
    </lineage>
</organism>